<keyword evidence="1" id="KW-0472">Membrane</keyword>
<gene>
    <name evidence="2" type="ORF">CVIC9261_05980</name>
    <name evidence="3" type="ORF">CVIC9261_06055</name>
</gene>
<accession>A0ABZ2E6C7</accession>
<evidence type="ECO:0000313" key="2">
    <source>
        <dbReference type="EMBL" id="WWC41249.1"/>
    </source>
</evidence>
<reference evidence="2 4" key="1">
    <citation type="journal article" date="2017" name="Genome Biol. Evol.">
        <title>Comparative Genomic Analysis Identifies a Campylobacter Clade Deficient in Selenium Metabolism.</title>
        <authorList>
            <person name="Miller W.G."/>
            <person name="Yee E."/>
            <person name="Lopes B.S."/>
            <person name="Chapman M.H."/>
            <person name="Huynh S."/>
            <person name="Bono J.L."/>
            <person name="Parker C.T."/>
            <person name="Strachan N.J.C."/>
            <person name="Forbes K.J."/>
        </authorList>
    </citation>
    <scope>NUCLEOTIDE SEQUENCE [LARGE SCALE GENOMIC DNA]</scope>
    <source>
        <strain evidence="2 4">RM9261</strain>
    </source>
</reference>
<dbReference type="GeneID" id="93113655"/>
<keyword evidence="4" id="KW-1185">Reference proteome</keyword>
<name>A0ABZ2E6C7_9BACT</name>
<dbReference type="EMBL" id="CP144916">
    <property type="protein sequence ID" value="WWC41264.1"/>
    <property type="molecule type" value="Genomic_DNA"/>
</dbReference>
<feature type="transmembrane region" description="Helical" evidence="1">
    <location>
        <begin position="45"/>
        <end position="64"/>
    </location>
</feature>
<feature type="transmembrane region" description="Helical" evidence="1">
    <location>
        <begin position="76"/>
        <end position="98"/>
    </location>
</feature>
<dbReference type="Proteomes" id="UP001318120">
    <property type="component" value="Chromosome"/>
</dbReference>
<evidence type="ECO:0000313" key="4">
    <source>
        <dbReference type="Proteomes" id="UP001318120"/>
    </source>
</evidence>
<protein>
    <recommendedName>
        <fullName evidence="5">C4-dicarboxylate ABC transporter</fullName>
    </recommendedName>
</protein>
<feature type="transmembrane region" description="Helical" evidence="1">
    <location>
        <begin position="12"/>
        <end position="33"/>
    </location>
</feature>
<dbReference type="EMBL" id="CP144916">
    <property type="protein sequence ID" value="WWC41249.1"/>
    <property type="molecule type" value="Genomic_DNA"/>
</dbReference>
<keyword evidence="1" id="KW-0812">Transmembrane</keyword>
<sequence>MRELFLRDVANTVFIVGIFFTFILINCFIARVVSKGVKDEKIESYMFYLSMITLFIFPMIYSKFHSILRDKVLKIPLLIIKLIVISIIAIIVLKIILWDIWGMYYLYNVFGTPEVLNEIIVNSGRALDHIIPDIDGKLPSRKFWGIYSPYTID</sequence>
<evidence type="ECO:0000313" key="3">
    <source>
        <dbReference type="EMBL" id="WWC41264.1"/>
    </source>
</evidence>
<proteinExistence type="predicted"/>
<evidence type="ECO:0008006" key="5">
    <source>
        <dbReference type="Google" id="ProtNLM"/>
    </source>
</evidence>
<dbReference type="RefSeq" id="WP_086303170.1">
    <property type="nucleotide sequence ID" value="NZ_CP144916.1"/>
</dbReference>
<organism evidence="2 4">
    <name type="scientific">Campylobacter vicugnae</name>
    <dbReference type="NCBI Taxonomy" id="1660076"/>
    <lineage>
        <taxon>Bacteria</taxon>
        <taxon>Pseudomonadati</taxon>
        <taxon>Campylobacterota</taxon>
        <taxon>Epsilonproteobacteria</taxon>
        <taxon>Campylobacterales</taxon>
        <taxon>Campylobacteraceae</taxon>
        <taxon>Campylobacter</taxon>
    </lineage>
</organism>
<evidence type="ECO:0000256" key="1">
    <source>
        <dbReference type="SAM" id="Phobius"/>
    </source>
</evidence>
<keyword evidence="1" id="KW-1133">Transmembrane helix</keyword>
<reference evidence="2" key="2">
    <citation type="submission" date="2024-02" db="EMBL/GenBank/DDBJ databases">
        <authorList>
            <person name="Miller W.G."/>
            <person name="Yee E."/>
            <person name="Lopes B.S."/>
            <person name="Chapman M.H."/>
            <person name="Huynh S."/>
            <person name="Bono J.L."/>
            <person name="Parker C.T."/>
            <person name="Strachan N.J.C."/>
            <person name="Forbes K.J."/>
        </authorList>
    </citation>
    <scope>NUCLEOTIDE SEQUENCE</scope>
    <source>
        <strain evidence="2">RM9261</strain>
    </source>
</reference>